<dbReference type="FunFam" id="3.40.50.620:FF:000078">
    <property type="entry name" value="Valine--tRNA ligase, mitochondrial"/>
    <property type="match status" value="1"/>
</dbReference>
<evidence type="ECO:0000256" key="9">
    <source>
        <dbReference type="ARBA" id="ARBA00023146"/>
    </source>
</evidence>
<gene>
    <name evidence="16" type="primary">vars</name>
    <name evidence="16" type="ORF">g.14782</name>
</gene>
<dbReference type="EMBL" id="GGYP01005067">
    <property type="protein sequence ID" value="MDE49838.1"/>
    <property type="molecule type" value="Transcribed_RNA"/>
</dbReference>
<dbReference type="AlphaFoldDB" id="A0A6G1SHF6"/>
<dbReference type="EC" id="6.1.1.9" evidence="3"/>
<comment type="subcellular location">
    <subcellularLocation>
        <location evidence="1">Cytoplasm</location>
    </subcellularLocation>
</comment>
<organism evidence="16">
    <name type="scientific">Aceria tosichella</name>
    <name type="common">wheat curl mite</name>
    <dbReference type="NCBI Taxonomy" id="561515"/>
    <lineage>
        <taxon>Eukaryota</taxon>
        <taxon>Metazoa</taxon>
        <taxon>Ecdysozoa</taxon>
        <taxon>Arthropoda</taxon>
        <taxon>Chelicerata</taxon>
        <taxon>Arachnida</taxon>
        <taxon>Acari</taxon>
        <taxon>Acariformes</taxon>
        <taxon>Trombidiformes</taxon>
        <taxon>Prostigmata</taxon>
        <taxon>Eupodina</taxon>
        <taxon>Eriophyoidea</taxon>
        <taxon>Eriophyidae</taxon>
        <taxon>Eriophyinae</taxon>
        <taxon>Aceriini</taxon>
        <taxon>Aceria</taxon>
    </lineage>
</organism>
<dbReference type="InterPro" id="IPR014729">
    <property type="entry name" value="Rossmann-like_a/b/a_fold"/>
</dbReference>
<dbReference type="GO" id="GO:0004832">
    <property type="term" value="F:valine-tRNA ligase activity"/>
    <property type="evidence" value="ECO:0007669"/>
    <property type="project" value="UniProtKB-EC"/>
</dbReference>
<feature type="domain" description="Aminoacyl-tRNA synthetase class Ia" evidence="14">
    <location>
        <begin position="113"/>
        <end position="755"/>
    </location>
</feature>
<dbReference type="PRINTS" id="PR00986">
    <property type="entry name" value="TRNASYNTHVAL"/>
</dbReference>
<evidence type="ECO:0000256" key="3">
    <source>
        <dbReference type="ARBA" id="ARBA00013169"/>
    </source>
</evidence>
<dbReference type="CDD" id="cd00817">
    <property type="entry name" value="ValRS_core"/>
    <property type="match status" value="1"/>
</dbReference>
<dbReference type="PANTHER" id="PTHR11946">
    <property type="entry name" value="VALYL-TRNA SYNTHETASES"/>
    <property type="match status" value="1"/>
</dbReference>
<feature type="region of interest" description="Disordered" evidence="13">
    <location>
        <begin position="1"/>
        <end position="35"/>
    </location>
</feature>
<name>A0A6G1SHF6_9ACAR</name>
<dbReference type="FunFam" id="3.90.740.10:FF:000005">
    <property type="entry name" value="Valine--tRNA ligase, mitochondrial"/>
    <property type="match status" value="1"/>
</dbReference>
<keyword evidence="8 12" id="KW-0648">Protein biosynthesis</keyword>
<evidence type="ECO:0000256" key="1">
    <source>
        <dbReference type="ARBA" id="ARBA00004496"/>
    </source>
</evidence>
<dbReference type="InterPro" id="IPR009008">
    <property type="entry name" value="Val/Leu/Ile-tRNA-synth_edit"/>
</dbReference>
<evidence type="ECO:0000313" key="16">
    <source>
        <dbReference type="EMBL" id="MDE49838.1"/>
    </source>
</evidence>
<dbReference type="NCBIfam" id="TIGR00422">
    <property type="entry name" value="valS"/>
    <property type="match status" value="1"/>
</dbReference>
<evidence type="ECO:0000256" key="2">
    <source>
        <dbReference type="ARBA" id="ARBA00005594"/>
    </source>
</evidence>
<evidence type="ECO:0000256" key="13">
    <source>
        <dbReference type="SAM" id="MobiDB-lite"/>
    </source>
</evidence>
<dbReference type="Gene3D" id="3.40.50.620">
    <property type="entry name" value="HUPs"/>
    <property type="match status" value="2"/>
</dbReference>
<dbReference type="PROSITE" id="PS00178">
    <property type="entry name" value="AA_TRNA_LIGASE_I"/>
    <property type="match status" value="1"/>
</dbReference>
<dbReference type="InterPro" id="IPR033705">
    <property type="entry name" value="Anticodon_Ia_Val"/>
</dbReference>
<comment type="catalytic activity">
    <reaction evidence="11">
        <text>tRNA(Val) + L-valine + ATP = L-valyl-tRNA(Val) + AMP + diphosphate</text>
        <dbReference type="Rhea" id="RHEA:10704"/>
        <dbReference type="Rhea" id="RHEA-COMP:9672"/>
        <dbReference type="Rhea" id="RHEA-COMP:9708"/>
        <dbReference type="ChEBI" id="CHEBI:30616"/>
        <dbReference type="ChEBI" id="CHEBI:33019"/>
        <dbReference type="ChEBI" id="CHEBI:57762"/>
        <dbReference type="ChEBI" id="CHEBI:78442"/>
        <dbReference type="ChEBI" id="CHEBI:78537"/>
        <dbReference type="ChEBI" id="CHEBI:456215"/>
        <dbReference type="EC" id="6.1.1.9"/>
    </reaction>
</comment>
<protein>
    <recommendedName>
        <fullName evidence="3">valine--tRNA ligase</fullName>
        <ecNumber evidence="3">6.1.1.9</ecNumber>
    </recommendedName>
    <alternativeName>
        <fullName evidence="10">Valyl-tRNA synthetase</fullName>
    </alternativeName>
</protein>
<keyword evidence="5 12" id="KW-0436">Ligase</keyword>
<dbReference type="InterPro" id="IPR013155">
    <property type="entry name" value="M/V/L/I-tRNA-synth_anticd-bd"/>
</dbReference>
<evidence type="ECO:0000256" key="12">
    <source>
        <dbReference type="RuleBase" id="RU363035"/>
    </source>
</evidence>
<evidence type="ECO:0000256" key="6">
    <source>
        <dbReference type="ARBA" id="ARBA00022741"/>
    </source>
</evidence>
<evidence type="ECO:0000256" key="4">
    <source>
        <dbReference type="ARBA" id="ARBA00022490"/>
    </source>
</evidence>
<dbReference type="CDD" id="cd07962">
    <property type="entry name" value="Anticodon_Ia_Val"/>
    <property type="match status" value="1"/>
</dbReference>
<evidence type="ECO:0000259" key="15">
    <source>
        <dbReference type="Pfam" id="PF08264"/>
    </source>
</evidence>
<keyword evidence="9 12" id="KW-0030">Aminoacyl-tRNA synthetase</keyword>
<dbReference type="GO" id="GO:0006438">
    <property type="term" value="P:valyl-tRNA aminoacylation"/>
    <property type="evidence" value="ECO:0007669"/>
    <property type="project" value="InterPro"/>
</dbReference>
<dbReference type="InterPro" id="IPR009080">
    <property type="entry name" value="tRNAsynth_Ia_anticodon-bd"/>
</dbReference>
<feature type="domain" description="Methionyl/Valyl/Leucyl/Isoleucyl-tRNA synthetase anticodon-binding" evidence="15">
    <location>
        <begin position="802"/>
        <end position="914"/>
    </location>
</feature>
<dbReference type="Pfam" id="PF08264">
    <property type="entry name" value="Anticodon_1"/>
    <property type="match status" value="1"/>
</dbReference>
<evidence type="ECO:0000256" key="5">
    <source>
        <dbReference type="ARBA" id="ARBA00022598"/>
    </source>
</evidence>
<keyword evidence="7 12" id="KW-0067">ATP-binding</keyword>
<evidence type="ECO:0000256" key="11">
    <source>
        <dbReference type="ARBA" id="ARBA00047552"/>
    </source>
</evidence>
<dbReference type="FunFam" id="3.40.50.620:FF:000020">
    <property type="entry name" value="Valine--tRNA ligase, mitochondrial"/>
    <property type="match status" value="1"/>
</dbReference>
<dbReference type="SUPFAM" id="SSF47323">
    <property type="entry name" value="Anticodon-binding domain of a subclass of class I aminoacyl-tRNA synthetases"/>
    <property type="match status" value="1"/>
</dbReference>
<dbReference type="InterPro" id="IPR002303">
    <property type="entry name" value="Valyl-tRNA_ligase"/>
</dbReference>
<evidence type="ECO:0000256" key="10">
    <source>
        <dbReference type="ARBA" id="ARBA00029936"/>
    </source>
</evidence>
<evidence type="ECO:0000256" key="7">
    <source>
        <dbReference type="ARBA" id="ARBA00022840"/>
    </source>
</evidence>
<proteinExistence type="inferred from homology"/>
<keyword evidence="4" id="KW-0963">Cytoplasm</keyword>
<feature type="compositionally biased region" description="Polar residues" evidence="13">
    <location>
        <begin position="1"/>
        <end position="18"/>
    </location>
</feature>
<dbReference type="Gene3D" id="3.90.740.10">
    <property type="entry name" value="Valyl/Leucyl/Isoleucyl-tRNA synthetase, editing domain"/>
    <property type="match status" value="1"/>
</dbReference>
<dbReference type="Gene3D" id="1.10.730.10">
    <property type="entry name" value="Isoleucyl-tRNA Synthetase, Domain 1"/>
    <property type="match status" value="1"/>
</dbReference>
<accession>A0A6G1SHF6</accession>
<dbReference type="PANTHER" id="PTHR11946:SF109">
    <property type="entry name" value="VALINE--TRNA LIGASE"/>
    <property type="match status" value="1"/>
</dbReference>
<reference evidence="16" key="1">
    <citation type="submission" date="2018-10" db="EMBL/GenBank/DDBJ databases">
        <title>Transcriptome assembly of Aceria tosichella (Wheat curl mite) Type 2.</title>
        <authorList>
            <person name="Scully E.D."/>
            <person name="Geib S.M."/>
            <person name="Palmer N.A."/>
            <person name="Gupta A.K."/>
            <person name="Sarath G."/>
            <person name="Tatineni S."/>
        </authorList>
    </citation>
    <scope>NUCLEOTIDE SEQUENCE</scope>
    <source>
        <strain evidence="16">LincolnNE</strain>
    </source>
</reference>
<dbReference type="GO" id="GO:0005829">
    <property type="term" value="C:cytosol"/>
    <property type="evidence" value="ECO:0007669"/>
    <property type="project" value="TreeGrafter"/>
</dbReference>
<dbReference type="SUPFAM" id="SSF50677">
    <property type="entry name" value="ValRS/IleRS/LeuRS editing domain"/>
    <property type="match status" value="1"/>
</dbReference>
<evidence type="ECO:0000259" key="14">
    <source>
        <dbReference type="Pfam" id="PF00133"/>
    </source>
</evidence>
<dbReference type="Pfam" id="PF00133">
    <property type="entry name" value="tRNA-synt_1"/>
    <property type="match status" value="1"/>
</dbReference>
<feature type="compositionally biased region" description="Basic and acidic residues" evidence="13">
    <location>
        <begin position="24"/>
        <end position="35"/>
    </location>
</feature>
<comment type="similarity">
    <text evidence="2 12">Belongs to the class-I aminoacyl-tRNA synthetase family.</text>
</comment>
<dbReference type="GO" id="GO:0002161">
    <property type="term" value="F:aminoacyl-tRNA deacylase activity"/>
    <property type="evidence" value="ECO:0007669"/>
    <property type="project" value="InterPro"/>
</dbReference>
<dbReference type="GO" id="GO:0005524">
    <property type="term" value="F:ATP binding"/>
    <property type="evidence" value="ECO:0007669"/>
    <property type="project" value="UniProtKB-KW"/>
</dbReference>
<keyword evidence="6 12" id="KW-0547">Nucleotide-binding</keyword>
<evidence type="ECO:0000256" key="8">
    <source>
        <dbReference type="ARBA" id="ARBA00022917"/>
    </source>
</evidence>
<dbReference type="NCBIfam" id="NF004349">
    <property type="entry name" value="PRK05729.1"/>
    <property type="match status" value="1"/>
</dbReference>
<dbReference type="InterPro" id="IPR002300">
    <property type="entry name" value="aa-tRNA-synth_Ia"/>
</dbReference>
<dbReference type="SUPFAM" id="SSF52374">
    <property type="entry name" value="Nucleotidylyl transferase"/>
    <property type="match status" value="1"/>
</dbReference>
<dbReference type="InterPro" id="IPR001412">
    <property type="entry name" value="aa-tRNA-synth_I_CS"/>
</dbReference>
<sequence length="923" mass="105997">MEPDKSANSNAPNEQGTGPAQVIEPEKSAKAKAKEEAKRLKLEKFKEKQAKLEAQKKELSAAAASSKSKESAVEKLTKLTDQLVLEDVPAGQKKNVSSELASSYIPRQVEHSWYSFWEKGGFFKPENIPADAKARFIERFGKDESSNFVMVIPPPNVTGTLHIGHALTCAIQDCLVRWNRMRGRTTLWVPGSDHAGIATQVVVEKKIQRELGKSRHDLGREAFVNEVWKWKNEKGDFIYDQLRKMGCSLDWDRAVFTLDDMMVKAVNEAFVRLSRKGFITRNKRLVNWSCTLKSAISDIEVDYEELTERKTLQVPGYDKRIEFGIIETFAYEVLNEDRSAVADKIWVSTTRLETMLGDTAVAVHPTDERYKHLHGRFVKHPFCDRQFPIICDEKVEKEFGTGAVKITPAHDHEDYEKGQRHNLEFIDIITDDGLIVDGYGAFSGMKRFDARFAIRAELRKLGLLTEEKPKGNPMKVPICSRSKDIIEPRIKEQWFMDCEEFARRALELTDQGKLKIPKAHRNIWKRWLDPDSIKRHPWCISRQLWWGHRIPAYKARIKGQSSYKWVTAVNMDEAKKIAALEFKSSGQYSGDEDQIELTQDEDVLDTWFSSGLFPFAVFGWPDETEDLKNFYPTQLLETGEDIIFFWVAKMVILGLAMTDQLPFEEVCLHPIVRDAEGRKMSKSLGNVIDPLDVISGIKLEVLQEKLKDSNLDVKEFERASQGQKKLFPQGIPECGTDALRFKLCEYFTPGFGDIHLRIDQLVGDRLLCNKIWQACKFGFITLGDEIRFPNHTQDAAARKPEDNMIVASLLDAAKEVDEAFKSYTFRRATIACRKFWRDEFCSKYIESVKDFRKESELQLATKETLFFCLEVGLRLLHPLMPYITEELYQRLMTKYSMETVVPTICIARYPECSDLKTLFQVQA</sequence>